<feature type="compositionally biased region" description="Polar residues" evidence="1">
    <location>
        <begin position="114"/>
        <end position="138"/>
    </location>
</feature>
<name>A0A2T7A4S4_TUBBO</name>
<accession>A0A2T7A4S4</accession>
<feature type="compositionally biased region" description="Basic and acidic residues" evidence="1">
    <location>
        <begin position="348"/>
        <end position="377"/>
    </location>
</feature>
<proteinExistence type="predicted"/>
<feature type="compositionally biased region" description="Basic residues" evidence="1">
    <location>
        <begin position="98"/>
        <end position="108"/>
    </location>
</feature>
<organism evidence="2 3">
    <name type="scientific">Tuber borchii</name>
    <name type="common">White truffle</name>
    <dbReference type="NCBI Taxonomy" id="42251"/>
    <lineage>
        <taxon>Eukaryota</taxon>
        <taxon>Fungi</taxon>
        <taxon>Dikarya</taxon>
        <taxon>Ascomycota</taxon>
        <taxon>Pezizomycotina</taxon>
        <taxon>Pezizomycetes</taxon>
        <taxon>Pezizales</taxon>
        <taxon>Tuberaceae</taxon>
        <taxon>Tuber</taxon>
    </lineage>
</organism>
<dbReference type="AlphaFoldDB" id="A0A2T7A4S4"/>
<sequence length="640" mass="68070">MNRATDSPPRPSPGPRACVSEPGFGFAPAQTTSAILDPPSGDIAPTITADKAGPGSSDDSCGDKNIHAEGANAMQSGENDMTSLTATGADNTEVTTSGKKRTRQRKFWFRNLSPVRTRSSTGSLPRISKNSHIKTTPQKVEGMTLTKPRKPRGTPSTTSAVKKPNPTRKRKSAPVGRARKRSKKSLAQGDKRVGGGVGDGGQAAEIDGKDNGSDYEDKVKTPGISDDGASSPGRFYDEPDADTYAKPDESVPRDGVKTPGISDDEASSPGRYYDERDTDAYARSDDPAPRDGVRTPGVSDAASSPGGFYGEQDTNVYAKPDESALGNGVNTPGVSDDEASSPGGYYEQDARAHAKPIECGHRDRVRTPDISDTRKESLSSGQSERSADNGSGAPVGMGSQGSIEAPYEEPTNLRADENGAGGFKEAEVALSDNELKLGKTNPTEYQVEDGLSVQNRHDSAEPEAKPGPSPLRRHGSDKRIDLEAQELAHPDQAPEVANSNATSDIKFAVIIPTNCLSPEDFITNIKSFKFQNISEPRSKVTHLFIYFTSPASRIQFVASVSPVDIAPSPPIIGENEGTGPGSPDQSCTDYEVNSLWQLAEEIPLVKLQEAYGYEGPPTEPIEVSPEILAAHPLTSMRKVF</sequence>
<dbReference type="Proteomes" id="UP000244722">
    <property type="component" value="Unassembled WGS sequence"/>
</dbReference>
<gene>
    <name evidence="2" type="ORF">B9Z19DRAFT_1074366</name>
</gene>
<evidence type="ECO:0000313" key="3">
    <source>
        <dbReference type="Proteomes" id="UP000244722"/>
    </source>
</evidence>
<feature type="compositionally biased region" description="Basic and acidic residues" evidence="1">
    <location>
        <begin position="206"/>
        <end position="220"/>
    </location>
</feature>
<protein>
    <submittedName>
        <fullName evidence="2">Uncharacterized protein</fullName>
    </submittedName>
</protein>
<feature type="region of interest" description="Disordered" evidence="1">
    <location>
        <begin position="452"/>
        <end position="475"/>
    </location>
</feature>
<keyword evidence="3" id="KW-1185">Reference proteome</keyword>
<reference evidence="2 3" key="1">
    <citation type="submission" date="2017-04" db="EMBL/GenBank/DDBJ databases">
        <title>Draft genome sequence of Tuber borchii Vittad., a whitish edible truffle.</title>
        <authorList>
            <consortium name="DOE Joint Genome Institute"/>
            <person name="Murat C."/>
            <person name="Kuo A."/>
            <person name="Barry K.W."/>
            <person name="Clum A."/>
            <person name="Dockter R.B."/>
            <person name="Fauchery L."/>
            <person name="Iotti M."/>
            <person name="Kohler A."/>
            <person name="Labutti K."/>
            <person name="Lindquist E.A."/>
            <person name="Lipzen A."/>
            <person name="Ohm R.A."/>
            <person name="Wang M."/>
            <person name="Grigoriev I.V."/>
            <person name="Zambonelli A."/>
            <person name="Martin F.M."/>
        </authorList>
    </citation>
    <scope>NUCLEOTIDE SEQUENCE [LARGE SCALE GENOMIC DNA]</scope>
    <source>
        <strain evidence="2 3">Tbo3840</strain>
    </source>
</reference>
<dbReference type="EMBL" id="NESQ01000023">
    <property type="protein sequence ID" value="PUU82739.1"/>
    <property type="molecule type" value="Genomic_DNA"/>
</dbReference>
<feature type="region of interest" description="Disordered" evidence="1">
    <location>
        <begin position="1"/>
        <end position="427"/>
    </location>
</feature>
<feature type="compositionally biased region" description="Polar residues" evidence="1">
    <location>
        <begin position="73"/>
        <end position="97"/>
    </location>
</feature>
<feature type="compositionally biased region" description="Basic and acidic residues" evidence="1">
    <location>
        <begin position="272"/>
        <end position="293"/>
    </location>
</feature>
<evidence type="ECO:0000256" key="1">
    <source>
        <dbReference type="SAM" id="MobiDB-lite"/>
    </source>
</evidence>
<feature type="compositionally biased region" description="Basic residues" evidence="1">
    <location>
        <begin position="165"/>
        <end position="184"/>
    </location>
</feature>
<evidence type="ECO:0000313" key="2">
    <source>
        <dbReference type="EMBL" id="PUU82739.1"/>
    </source>
</evidence>
<comment type="caution">
    <text evidence="2">The sequence shown here is derived from an EMBL/GenBank/DDBJ whole genome shotgun (WGS) entry which is preliminary data.</text>
</comment>
<dbReference type="OrthoDB" id="10531559at2759"/>
<feature type="compositionally biased region" description="Basic and acidic residues" evidence="1">
    <location>
        <begin position="243"/>
        <end position="256"/>
    </location>
</feature>
<feature type="compositionally biased region" description="Basic and acidic residues" evidence="1">
    <location>
        <begin position="455"/>
        <end position="464"/>
    </location>
</feature>